<feature type="domain" description="MADS-box" evidence="11">
    <location>
        <begin position="1"/>
        <end position="61"/>
    </location>
</feature>
<keyword evidence="3" id="KW-0597">Phosphoprotein</keyword>
<dbReference type="AlphaFoldDB" id="A0A3P9D1T2"/>
<dbReference type="GO" id="GO:0000978">
    <property type="term" value="F:RNA polymerase II cis-regulatory region sequence-specific DNA binding"/>
    <property type="evidence" value="ECO:0007669"/>
    <property type="project" value="TreeGrafter"/>
</dbReference>
<dbReference type="PANTHER" id="PTHR11945:SF534">
    <property type="entry name" value="MYOCYTE-SPECIFIC ENHANCER FACTOR 2"/>
    <property type="match status" value="1"/>
</dbReference>
<dbReference type="Pfam" id="PF00319">
    <property type="entry name" value="SRF-TF"/>
    <property type="match status" value="1"/>
</dbReference>
<evidence type="ECO:0000256" key="3">
    <source>
        <dbReference type="ARBA" id="ARBA00022553"/>
    </source>
</evidence>
<dbReference type="GO" id="GO:0030154">
    <property type="term" value="P:cell differentiation"/>
    <property type="evidence" value="ECO:0007669"/>
    <property type="project" value="UniProtKB-KW"/>
</dbReference>
<evidence type="ECO:0000256" key="7">
    <source>
        <dbReference type="ARBA" id="ARBA00023159"/>
    </source>
</evidence>
<dbReference type="InterPro" id="IPR033896">
    <property type="entry name" value="MEF2-like_N"/>
</dbReference>
<dbReference type="GO" id="GO:0005634">
    <property type="term" value="C:nucleus"/>
    <property type="evidence" value="ECO:0007669"/>
    <property type="project" value="UniProtKB-SubCell"/>
</dbReference>
<keyword evidence="9" id="KW-0539">Nucleus</keyword>
<keyword evidence="6" id="KW-0238">DNA-binding</keyword>
<keyword evidence="2" id="KW-0217">Developmental protein</keyword>
<keyword evidence="7" id="KW-0010">Activator</keyword>
<dbReference type="GO" id="GO:0045944">
    <property type="term" value="P:positive regulation of transcription by RNA polymerase II"/>
    <property type="evidence" value="ECO:0007669"/>
    <property type="project" value="InterPro"/>
</dbReference>
<dbReference type="GO" id="GO:0042826">
    <property type="term" value="F:histone deacetylase binding"/>
    <property type="evidence" value="ECO:0007669"/>
    <property type="project" value="TreeGrafter"/>
</dbReference>
<dbReference type="FunFam" id="3.40.1810.10:FF:000001">
    <property type="entry name" value="Myocyte-specific enhancer factor 2A homolog"/>
    <property type="match status" value="1"/>
</dbReference>
<accession>A0A3P9D1T2</accession>
<dbReference type="GO" id="GO:0007507">
    <property type="term" value="P:heart development"/>
    <property type="evidence" value="ECO:0007669"/>
    <property type="project" value="UniProtKB-ARBA"/>
</dbReference>
<dbReference type="CDD" id="cd00265">
    <property type="entry name" value="MADS_MEF2_like"/>
    <property type="match status" value="1"/>
</dbReference>
<keyword evidence="8" id="KW-0804">Transcription</keyword>
<evidence type="ECO:0000256" key="5">
    <source>
        <dbReference type="ARBA" id="ARBA00023015"/>
    </source>
</evidence>
<feature type="compositionally biased region" description="Basic and acidic residues" evidence="10">
    <location>
        <begin position="439"/>
        <end position="449"/>
    </location>
</feature>
<evidence type="ECO:0000256" key="4">
    <source>
        <dbReference type="ARBA" id="ARBA00022782"/>
    </source>
</evidence>
<dbReference type="InterPro" id="IPR022102">
    <property type="entry name" value="HJURP_C"/>
</dbReference>
<proteinExistence type="predicted"/>
<dbReference type="PROSITE" id="PS50066">
    <property type="entry name" value="MADS_BOX_2"/>
    <property type="match status" value="1"/>
</dbReference>
<dbReference type="Gene3D" id="3.40.1810.10">
    <property type="entry name" value="Transcription factor, MADS-box"/>
    <property type="match status" value="1"/>
</dbReference>
<dbReference type="GeneTree" id="ENSGT00940000156205"/>
<dbReference type="InterPro" id="IPR002100">
    <property type="entry name" value="TF_MADSbox"/>
</dbReference>
<evidence type="ECO:0000313" key="12">
    <source>
        <dbReference type="Ensembl" id="ENSMZEP00005028570.1"/>
    </source>
</evidence>
<dbReference type="PRINTS" id="PR00404">
    <property type="entry name" value="MADSDOMAIN"/>
</dbReference>
<evidence type="ECO:0000256" key="9">
    <source>
        <dbReference type="ARBA" id="ARBA00023242"/>
    </source>
</evidence>
<evidence type="ECO:0000256" key="6">
    <source>
        <dbReference type="ARBA" id="ARBA00023125"/>
    </source>
</evidence>
<protein>
    <submittedName>
        <fullName evidence="12">Myocyte enhancer factor 2aa</fullName>
    </submittedName>
</protein>
<evidence type="ECO:0000259" key="11">
    <source>
        <dbReference type="PROSITE" id="PS50066"/>
    </source>
</evidence>
<name>A0A3P9D1T2_9CICH</name>
<dbReference type="PROSITE" id="PS00350">
    <property type="entry name" value="MADS_BOX_1"/>
    <property type="match status" value="1"/>
</dbReference>
<dbReference type="Ensembl" id="ENSMZET00005029475.1">
    <property type="protein sequence ID" value="ENSMZEP00005028570.1"/>
    <property type="gene ID" value="ENSMZEG00005021299.1"/>
</dbReference>
<feature type="region of interest" description="Disordered" evidence="10">
    <location>
        <begin position="390"/>
        <end position="480"/>
    </location>
</feature>
<keyword evidence="4" id="KW-0221">Differentiation</keyword>
<feature type="compositionally biased region" description="Low complexity" evidence="10">
    <location>
        <begin position="425"/>
        <end position="438"/>
    </location>
</feature>
<feature type="region of interest" description="Disordered" evidence="10">
    <location>
        <begin position="172"/>
        <end position="266"/>
    </location>
</feature>
<comment type="subcellular location">
    <subcellularLocation>
        <location evidence="1">Nucleus</location>
    </subcellularLocation>
</comment>
<dbReference type="Pfam" id="PF12347">
    <property type="entry name" value="HJURP_C"/>
    <property type="match status" value="1"/>
</dbReference>
<dbReference type="SUPFAM" id="SSF55455">
    <property type="entry name" value="SRF-like"/>
    <property type="match status" value="1"/>
</dbReference>
<feature type="compositionally biased region" description="Low complexity" evidence="10">
    <location>
        <begin position="216"/>
        <end position="225"/>
    </location>
</feature>
<evidence type="ECO:0000256" key="2">
    <source>
        <dbReference type="ARBA" id="ARBA00022473"/>
    </source>
</evidence>
<organism evidence="12 13">
    <name type="scientific">Maylandia zebra</name>
    <name type="common">zebra mbuna</name>
    <dbReference type="NCBI Taxonomy" id="106582"/>
    <lineage>
        <taxon>Eukaryota</taxon>
        <taxon>Metazoa</taxon>
        <taxon>Chordata</taxon>
        <taxon>Craniata</taxon>
        <taxon>Vertebrata</taxon>
        <taxon>Euteleostomi</taxon>
        <taxon>Actinopterygii</taxon>
        <taxon>Neopterygii</taxon>
        <taxon>Teleostei</taxon>
        <taxon>Neoteleostei</taxon>
        <taxon>Acanthomorphata</taxon>
        <taxon>Ovalentaria</taxon>
        <taxon>Cichlomorphae</taxon>
        <taxon>Cichliformes</taxon>
        <taxon>Cichlidae</taxon>
        <taxon>African cichlids</taxon>
        <taxon>Pseudocrenilabrinae</taxon>
        <taxon>Haplochromini</taxon>
        <taxon>Maylandia</taxon>
        <taxon>Maylandia zebra complex</taxon>
    </lineage>
</organism>
<keyword evidence="13" id="KW-1185">Reference proteome</keyword>
<evidence type="ECO:0000256" key="10">
    <source>
        <dbReference type="SAM" id="MobiDB-lite"/>
    </source>
</evidence>
<dbReference type="Proteomes" id="UP000265160">
    <property type="component" value="LG7"/>
</dbReference>
<feature type="compositionally biased region" description="Basic and acidic residues" evidence="10">
    <location>
        <begin position="462"/>
        <end position="480"/>
    </location>
</feature>
<evidence type="ECO:0000313" key="13">
    <source>
        <dbReference type="Proteomes" id="UP000265160"/>
    </source>
</evidence>
<dbReference type="InterPro" id="IPR036879">
    <property type="entry name" value="TF_MADSbox_sf"/>
</dbReference>
<dbReference type="PANTHER" id="PTHR11945">
    <property type="entry name" value="MADS BOX PROTEIN"/>
    <property type="match status" value="1"/>
</dbReference>
<reference evidence="12" key="2">
    <citation type="submission" date="2025-08" db="UniProtKB">
        <authorList>
            <consortium name="Ensembl"/>
        </authorList>
    </citation>
    <scope>IDENTIFICATION</scope>
</reference>
<keyword evidence="5" id="KW-0805">Transcription regulation</keyword>
<reference evidence="12" key="3">
    <citation type="submission" date="2025-09" db="UniProtKB">
        <authorList>
            <consortium name="Ensembl"/>
        </authorList>
    </citation>
    <scope>IDENTIFICATION</scope>
</reference>
<sequence>MGRKKIQITRIMDERNRQVTFTKRKFGLMKKAYELSVLCDCEIALIIFNSSNKLFQYASTDMDKVLLKYTEYNEPHESRTNSDIVEKLRNKGHNDCASPDPDDCFGHSPLMDDHFGKLSEDSDLMYKRCGPTALPQQNFSMHVAVPVSNPNAMYQAGGTLGSQGLAAATASLSESGMLSPPQASLHRNVGSGGGSQRPTSAGSAGGMLDTTDLSVPSGAGSSPAGNGFVNPRGSPGLLSTASGNGLGKVMPTKSPPPPGGNMGMGSRKPDLRVVIPPSSKGMMPPLNTQRISSSQSTQPLATPVVSVTTPSLPPQGLVYSGMTTSYNPYSLSSAEISSLQGFSSPGLSLGSMSAWQQHQLGQAALNSLVGGGHLPQGSNLSISTSQSINIKSEPISPPRERVTPSGFPSQQPQQGSSRQEVLGRSPADSLSSSCSSYDGSDREDHRPDFHSPLGLGRPPAGSEDRESPSVKRLRMDTWVT</sequence>
<dbReference type="GO" id="GO:0046983">
    <property type="term" value="F:protein dimerization activity"/>
    <property type="evidence" value="ECO:0007669"/>
    <property type="project" value="InterPro"/>
</dbReference>
<dbReference type="SMART" id="SM00432">
    <property type="entry name" value="MADS"/>
    <property type="match status" value="1"/>
</dbReference>
<feature type="compositionally biased region" description="Low complexity" evidence="10">
    <location>
        <begin position="404"/>
        <end position="417"/>
    </location>
</feature>
<reference evidence="12 13" key="1">
    <citation type="journal article" date="2014" name="Nature">
        <title>The genomic substrate for adaptive radiation in African cichlid fish.</title>
        <authorList>
            <person name="Brawand D."/>
            <person name="Wagner C.E."/>
            <person name="Li Y.I."/>
            <person name="Malinsky M."/>
            <person name="Keller I."/>
            <person name="Fan S."/>
            <person name="Simakov O."/>
            <person name="Ng A.Y."/>
            <person name="Lim Z.W."/>
            <person name="Bezault E."/>
            <person name="Turner-Maier J."/>
            <person name="Johnson J."/>
            <person name="Alcazar R."/>
            <person name="Noh H.J."/>
            <person name="Russell P."/>
            <person name="Aken B."/>
            <person name="Alfoldi J."/>
            <person name="Amemiya C."/>
            <person name="Azzouzi N."/>
            <person name="Baroiller J.F."/>
            <person name="Barloy-Hubler F."/>
            <person name="Berlin A."/>
            <person name="Bloomquist R."/>
            <person name="Carleton K.L."/>
            <person name="Conte M.A."/>
            <person name="D'Cotta H."/>
            <person name="Eshel O."/>
            <person name="Gaffney L."/>
            <person name="Galibert F."/>
            <person name="Gante H.F."/>
            <person name="Gnerre S."/>
            <person name="Greuter L."/>
            <person name="Guyon R."/>
            <person name="Haddad N.S."/>
            <person name="Haerty W."/>
            <person name="Harris R.M."/>
            <person name="Hofmann H.A."/>
            <person name="Hourlier T."/>
            <person name="Hulata G."/>
            <person name="Jaffe D.B."/>
            <person name="Lara M."/>
            <person name="Lee A.P."/>
            <person name="MacCallum I."/>
            <person name="Mwaiko S."/>
            <person name="Nikaido M."/>
            <person name="Nishihara H."/>
            <person name="Ozouf-Costaz C."/>
            <person name="Penman D.J."/>
            <person name="Przybylski D."/>
            <person name="Rakotomanga M."/>
            <person name="Renn S.C.P."/>
            <person name="Ribeiro F.J."/>
            <person name="Ron M."/>
            <person name="Salzburger W."/>
            <person name="Sanchez-Pulido L."/>
            <person name="Santos M.E."/>
            <person name="Searle S."/>
            <person name="Sharpe T."/>
            <person name="Swofford R."/>
            <person name="Tan F.J."/>
            <person name="Williams L."/>
            <person name="Young S."/>
            <person name="Yin S."/>
            <person name="Okada N."/>
            <person name="Kocher T.D."/>
            <person name="Miska E.A."/>
            <person name="Lander E.S."/>
            <person name="Venkatesh B."/>
            <person name="Fernald R.D."/>
            <person name="Meyer A."/>
            <person name="Ponting C.P."/>
            <person name="Streelman J.T."/>
            <person name="Lindblad-Toh K."/>
            <person name="Seehausen O."/>
            <person name="Di Palma F."/>
        </authorList>
    </citation>
    <scope>NUCLEOTIDE SEQUENCE</scope>
</reference>
<evidence type="ECO:0000256" key="1">
    <source>
        <dbReference type="ARBA" id="ARBA00004123"/>
    </source>
</evidence>
<dbReference type="GO" id="GO:0000981">
    <property type="term" value="F:DNA-binding transcription factor activity, RNA polymerase II-specific"/>
    <property type="evidence" value="ECO:0007669"/>
    <property type="project" value="TreeGrafter"/>
</dbReference>
<evidence type="ECO:0000256" key="8">
    <source>
        <dbReference type="ARBA" id="ARBA00023163"/>
    </source>
</evidence>